<feature type="domain" description="HTH luxR-type" evidence="6">
    <location>
        <begin position="147"/>
        <end position="212"/>
    </location>
</feature>
<dbReference type="InterPro" id="IPR000792">
    <property type="entry name" value="Tscrpt_reg_LuxR_C"/>
</dbReference>
<dbReference type="PROSITE" id="PS50110">
    <property type="entry name" value="RESPONSE_REGULATORY"/>
    <property type="match status" value="1"/>
</dbReference>
<keyword evidence="2" id="KW-0805">Transcription regulation</keyword>
<dbReference type="GO" id="GO:0006355">
    <property type="term" value="P:regulation of DNA-templated transcription"/>
    <property type="evidence" value="ECO:0007669"/>
    <property type="project" value="InterPro"/>
</dbReference>
<name>A0A4R0NZK6_9SPHI</name>
<dbReference type="PANTHER" id="PTHR43214">
    <property type="entry name" value="TWO-COMPONENT RESPONSE REGULATOR"/>
    <property type="match status" value="1"/>
</dbReference>
<dbReference type="SMART" id="SM00421">
    <property type="entry name" value="HTH_LUXR"/>
    <property type="match status" value="1"/>
</dbReference>
<dbReference type="CDD" id="cd17535">
    <property type="entry name" value="REC_NarL-like"/>
    <property type="match status" value="1"/>
</dbReference>
<organism evidence="8 9">
    <name type="scientific">Pedobacter frigidisoli</name>
    <dbReference type="NCBI Taxonomy" id="2530455"/>
    <lineage>
        <taxon>Bacteria</taxon>
        <taxon>Pseudomonadati</taxon>
        <taxon>Bacteroidota</taxon>
        <taxon>Sphingobacteriia</taxon>
        <taxon>Sphingobacteriales</taxon>
        <taxon>Sphingobacteriaceae</taxon>
        <taxon>Pedobacter</taxon>
    </lineage>
</organism>
<evidence type="ECO:0000256" key="3">
    <source>
        <dbReference type="ARBA" id="ARBA00023125"/>
    </source>
</evidence>
<proteinExistence type="predicted"/>
<dbReference type="SMART" id="SM00448">
    <property type="entry name" value="REC"/>
    <property type="match status" value="1"/>
</dbReference>
<dbReference type="GO" id="GO:0000160">
    <property type="term" value="P:phosphorelay signal transduction system"/>
    <property type="evidence" value="ECO:0007669"/>
    <property type="project" value="InterPro"/>
</dbReference>
<dbReference type="EMBL" id="SJSN01000009">
    <property type="protein sequence ID" value="TCD08336.1"/>
    <property type="molecule type" value="Genomic_DNA"/>
</dbReference>
<sequence>MKNIFIADDHKVIRSGLKMLLESTNHYKVISDAGNGQEVITAIENGIQIDLIISDITMPVMDGITMLRTLREKQCRIPVLIMSMLDDQAHLYQAISAGASGFLTKSVDSNELFFAVSKLLAGERYVCSFLALKIIDQVVETENSQLFKVNMPEFSTREVEILQLIGQGLTNAEMADKLFISRRTVEGHRQSLIDKTGARNTAVLMRFAYTKGIIN</sequence>
<dbReference type="PROSITE" id="PS50043">
    <property type="entry name" value="HTH_LUXR_2"/>
    <property type="match status" value="1"/>
</dbReference>
<evidence type="ECO:0000256" key="2">
    <source>
        <dbReference type="ARBA" id="ARBA00023015"/>
    </source>
</evidence>
<dbReference type="PRINTS" id="PR00038">
    <property type="entry name" value="HTHLUXR"/>
</dbReference>
<dbReference type="OrthoDB" id="9797341at2"/>
<dbReference type="PANTHER" id="PTHR43214:SF41">
    <property type="entry name" value="NITRATE_NITRITE RESPONSE REGULATOR PROTEIN NARP"/>
    <property type="match status" value="1"/>
</dbReference>
<keyword evidence="1 5" id="KW-0597">Phosphoprotein</keyword>
<dbReference type="Pfam" id="PF00072">
    <property type="entry name" value="Response_reg"/>
    <property type="match status" value="1"/>
</dbReference>
<keyword evidence="9" id="KW-1185">Reference proteome</keyword>
<dbReference type="InterPro" id="IPR058245">
    <property type="entry name" value="NreC/VraR/RcsB-like_REC"/>
</dbReference>
<dbReference type="Pfam" id="PF00196">
    <property type="entry name" value="GerE"/>
    <property type="match status" value="1"/>
</dbReference>
<feature type="modified residue" description="4-aspartylphosphate" evidence="5">
    <location>
        <position position="55"/>
    </location>
</feature>
<dbReference type="GO" id="GO:0003677">
    <property type="term" value="F:DNA binding"/>
    <property type="evidence" value="ECO:0007669"/>
    <property type="project" value="UniProtKB-KW"/>
</dbReference>
<dbReference type="Gene3D" id="3.40.50.2300">
    <property type="match status" value="1"/>
</dbReference>
<evidence type="ECO:0000313" key="9">
    <source>
        <dbReference type="Proteomes" id="UP000291485"/>
    </source>
</evidence>
<comment type="caution">
    <text evidence="8">The sequence shown here is derived from an EMBL/GenBank/DDBJ whole genome shotgun (WGS) entry which is preliminary data.</text>
</comment>
<protein>
    <submittedName>
        <fullName evidence="8">Response regulator transcription factor</fullName>
    </submittedName>
</protein>
<dbReference type="AlphaFoldDB" id="A0A4R0NZK6"/>
<dbReference type="InterPro" id="IPR039420">
    <property type="entry name" value="WalR-like"/>
</dbReference>
<reference evidence="8 9" key="1">
    <citation type="submission" date="2019-02" db="EMBL/GenBank/DDBJ databases">
        <title>Pedobacter sp. RP-3-11 sp. nov., isolated from Arctic soil.</title>
        <authorList>
            <person name="Dahal R.H."/>
        </authorList>
    </citation>
    <scope>NUCLEOTIDE SEQUENCE [LARGE SCALE GENOMIC DNA]</scope>
    <source>
        <strain evidence="8 9">RP-3-11</strain>
    </source>
</reference>
<dbReference type="InterPro" id="IPR001789">
    <property type="entry name" value="Sig_transdc_resp-reg_receiver"/>
</dbReference>
<dbReference type="SUPFAM" id="SSF52172">
    <property type="entry name" value="CheY-like"/>
    <property type="match status" value="1"/>
</dbReference>
<feature type="domain" description="Response regulatory" evidence="7">
    <location>
        <begin position="3"/>
        <end position="120"/>
    </location>
</feature>
<evidence type="ECO:0000313" key="8">
    <source>
        <dbReference type="EMBL" id="TCD08336.1"/>
    </source>
</evidence>
<evidence type="ECO:0000259" key="6">
    <source>
        <dbReference type="PROSITE" id="PS50043"/>
    </source>
</evidence>
<gene>
    <name evidence="8" type="ORF">EZ449_13120</name>
</gene>
<keyword evidence="4" id="KW-0804">Transcription</keyword>
<keyword evidence="3" id="KW-0238">DNA-binding</keyword>
<evidence type="ECO:0000259" key="7">
    <source>
        <dbReference type="PROSITE" id="PS50110"/>
    </source>
</evidence>
<dbReference type="CDD" id="cd06170">
    <property type="entry name" value="LuxR_C_like"/>
    <property type="match status" value="1"/>
</dbReference>
<evidence type="ECO:0000256" key="1">
    <source>
        <dbReference type="ARBA" id="ARBA00022553"/>
    </source>
</evidence>
<dbReference type="Proteomes" id="UP000291485">
    <property type="component" value="Unassembled WGS sequence"/>
</dbReference>
<dbReference type="RefSeq" id="WP_131559470.1">
    <property type="nucleotide sequence ID" value="NZ_SJSN01000009.1"/>
</dbReference>
<evidence type="ECO:0000256" key="5">
    <source>
        <dbReference type="PROSITE-ProRule" id="PRU00169"/>
    </source>
</evidence>
<evidence type="ECO:0000256" key="4">
    <source>
        <dbReference type="ARBA" id="ARBA00023163"/>
    </source>
</evidence>
<accession>A0A4R0NZK6</accession>
<dbReference type="InterPro" id="IPR011006">
    <property type="entry name" value="CheY-like_superfamily"/>
</dbReference>